<name>A0A5Q0BS07_9GAMM</name>
<evidence type="ECO:0000313" key="2">
    <source>
        <dbReference type="Proteomes" id="UP000325755"/>
    </source>
</evidence>
<protein>
    <submittedName>
        <fullName evidence="1">Uncharacterized protein</fullName>
    </submittedName>
</protein>
<dbReference type="AlphaFoldDB" id="A0A5Q0BS07"/>
<dbReference type="EMBL" id="CP044205">
    <property type="protein sequence ID" value="QFY44848.1"/>
    <property type="molecule type" value="Genomic_DNA"/>
</dbReference>
<dbReference type="OrthoDB" id="7591734at2"/>
<accession>A0A5Q0BS07</accession>
<dbReference type="RefSeq" id="WP_153250813.1">
    <property type="nucleotide sequence ID" value="NZ_CP044205.1"/>
</dbReference>
<gene>
    <name evidence="1" type="ORF">F6R98_21260</name>
</gene>
<dbReference type="KEGG" id="mmob:F6R98_21260"/>
<reference evidence="1 2" key="1">
    <citation type="submission" date="2019-09" db="EMBL/GenBank/DDBJ databases">
        <title>Ecophysiology of the spiral-shaped methanotroph Methylospira mobilis as revealed by the complete genome sequence.</title>
        <authorList>
            <person name="Oshkin I.Y."/>
            <person name="Dedysh S.N."/>
            <person name="Miroshnikov K."/>
            <person name="Danilova O.V."/>
            <person name="Hakobyan A."/>
            <person name="Liesack W."/>
        </authorList>
    </citation>
    <scope>NUCLEOTIDE SEQUENCE [LARGE SCALE GENOMIC DNA]</scope>
    <source>
        <strain evidence="1 2">Shm1</strain>
    </source>
</reference>
<organism evidence="1 2">
    <name type="scientific">Candidatus Methylospira mobilis</name>
    <dbReference type="NCBI Taxonomy" id="1808979"/>
    <lineage>
        <taxon>Bacteria</taxon>
        <taxon>Pseudomonadati</taxon>
        <taxon>Pseudomonadota</taxon>
        <taxon>Gammaproteobacteria</taxon>
        <taxon>Methylococcales</taxon>
        <taxon>Methylococcaceae</taxon>
        <taxon>Candidatus Methylospira</taxon>
    </lineage>
</organism>
<evidence type="ECO:0000313" key="1">
    <source>
        <dbReference type="EMBL" id="QFY44848.1"/>
    </source>
</evidence>
<dbReference type="InParanoid" id="A0A5Q0BS07"/>
<keyword evidence="2" id="KW-1185">Reference proteome</keyword>
<sequence>MLLTCQEQAWGDVQVALLQTGLPVTTWATVLVPQVSTEELSTLINNFPALRSLSFQDHLIPILRQPKILDLLARNSEAGKLPSVRVWAGEPDVIDWIWKAAIESKKPATARQRLLWQLADKQAQQLSVDVALDELSDVADIALDDLEADRICQCKEGRVSFTHDLWGDWSRQRLLLAHEKELPAFIETQLDNPVWHRAIVLLGLDLLERRVKPERWRELLEQSKSLENGESQFCDLLLEALIRAAQTTDALAQAWSQLCDQDGLWLRRLLTRFLHLATSPNPEMLEYARSREGLSETWASSVNRKPKPALWGAMLRFLDAHRETCTDLAPLQTAEVAECWVRWTATDTPLRKQAADLALAVAWQTLRYRQHWHLRHYSSNRYSHSDSEATAKKAYSAVLLAIDVCADLVIDVALCACGRREPTEPFPPISEPDEPEFQPRPIPPEFEAALNFVPPWRKYEIEIPAWQDGPRWPIDCVFREICWKSFEFLRFIVLKPDIAAEITLALVIKKGGTRLPESDYQSTHYDFELADAHLYRQPFYDNGPFQCLLTFHPTIGLDTVVKLVNFTTERWRERQQWKLANESQRE</sequence>
<dbReference type="Proteomes" id="UP000325755">
    <property type="component" value="Chromosome"/>
</dbReference>
<proteinExistence type="predicted"/>